<keyword evidence="3" id="KW-1185">Reference proteome</keyword>
<feature type="region of interest" description="Disordered" evidence="1">
    <location>
        <begin position="1"/>
        <end position="20"/>
    </location>
</feature>
<feature type="region of interest" description="Disordered" evidence="1">
    <location>
        <begin position="219"/>
        <end position="241"/>
    </location>
</feature>
<proteinExistence type="predicted"/>
<evidence type="ECO:0000256" key="1">
    <source>
        <dbReference type="SAM" id="MobiDB-lite"/>
    </source>
</evidence>
<dbReference type="RefSeq" id="WP_345388635.1">
    <property type="nucleotide sequence ID" value="NZ_BAABHG010000003.1"/>
</dbReference>
<evidence type="ECO:0000313" key="3">
    <source>
        <dbReference type="Proteomes" id="UP001597419"/>
    </source>
</evidence>
<sequence>MPHAAPPAPVSETPPPYPVDSDAKIRQVATVFHRPDIIRMLDDIRTRLLGDALGVEALAAEFAKNKTLYAAKEDIGKAVQAVSGTWSGRAADQFTTYASRVGEALDKEQSAVGKMSGILGEVAKTVIHTYAEALRFLGRCATELGKLFAKGLIAIVTAEVPILDVITSKDVLDTVIDAFSTFVDGVVGLFAKAEEQIGDFVKNANALVQNNTDFPEIPELPGNSGMDNDKQWKINPSAFPE</sequence>
<feature type="compositionally biased region" description="Pro residues" evidence="1">
    <location>
        <begin position="1"/>
        <end position="18"/>
    </location>
</feature>
<evidence type="ECO:0000313" key="2">
    <source>
        <dbReference type="EMBL" id="MFD2457375.1"/>
    </source>
</evidence>
<dbReference type="SUPFAM" id="SSF140453">
    <property type="entry name" value="EsxAB dimer-like"/>
    <property type="match status" value="1"/>
</dbReference>
<protein>
    <submittedName>
        <fullName evidence="2">WXG100 family type VII secretion target</fullName>
    </submittedName>
</protein>
<comment type="caution">
    <text evidence="2">The sequence shown here is derived from an EMBL/GenBank/DDBJ whole genome shotgun (WGS) entry which is preliminary data.</text>
</comment>
<gene>
    <name evidence="2" type="ORF">ACFSYJ_02140</name>
</gene>
<accession>A0ABW5G8I9</accession>
<dbReference type="Proteomes" id="UP001597419">
    <property type="component" value="Unassembled WGS sequence"/>
</dbReference>
<organism evidence="2 3">
    <name type="scientific">Amycolatopsis samaneae</name>
    <dbReference type="NCBI Taxonomy" id="664691"/>
    <lineage>
        <taxon>Bacteria</taxon>
        <taxon>Bacillati</taxon>
        <taxon>Actinomycetota</taxon>
        <taxon>Actinomycetes</taxon>
        <taxon>Pseudonocardiales</taxon>
        <taxon>Pseudonocardiaceae</taxon>
        <taxon>Amycolatopsis</taxon>
    </lineage>
</organism>
<reference evidence="3" key="1">
    <citation type="journal article" date="2019" name="Int. J. Syst. Evol. Microbiol.">
        <title>The Global Catalogue of Microorganisms (GCM) 10K type strain sequencing project: providing services to taxonomists for standard genome sequencing and annotation.</title>
        <authorList>
            <consortium name="The Broad Institute Genomics Platform"/>
            <consortium name="The Broad Institute Genome Sequencing Center for Infectious Disease"/>
            <person name="Wu L."/>
            <person name="Ma J."/>
        </authorList>
    </citation>
    <scope>NUCLEOTIDE SEQUENCE [LARGE SCALE GENOMIC DNA]</scope>
    <source>
        <strain evidence="3">CGMCC 4.7643</strain>
    </source>
</reference>
<name>A0ABW5G8I9_9PSEU</name>
<dbReference type="InterPro" id="IPR036689">
    <property type="entry name" value="ESAT-6-like_sf"/>
</dbReference>
<dbReference type="EMBL" id="JBHUKU010000002">
    <property type="protein sequence ID" value="MFD2457375.1"/>
    <property type="molecule type" value="Genomic_DNA"/>
</dbReference>